<keyword evidence="9" id="KW-0963">Cytoplasm</keyword>
<sequence length="457" mass="50302">MAFEGLSEKLSGVFKRLKSHGRLTEADVKAAMKEIRMALLEADVSYKVVKDFVAKVSERCVGSDVLESLTPAQQVVKIVHEELISLMGDSNSKINFPSKPPCVIMMCGLQGSGKTTHSAKLARYFKEHEMRPLLVACDIYRPAAIEQLKIVGEKAGVAVFEMGQTDPRKIVKAALSHARDYGNDVVIIDTAGRLQIDEELMAELKDIKEIANPSEIILVIDAMTGQEAVNVAKSFDEALNIDSVILTKLDSDTRGGAALSVLAATGKPIKFVGTGEKLDEFEPFHPERMASRILGMGDVLSLIEKAQTTIDQKAADKLADKLMEGGFDLNDLLEQMRQIRKMGSLRSLLQMIPGANKIDESAIDERQLPRTEAMILSMTPEERAKPSIINPKRKRRIAAGSGTKVEDVNRLLKQYEQMKEMMKRFGLTGSGKNGKGKRKRLPKLPPEFMNGLPGAKQ</sequence>
<dbReference type="SMART" id="SM00963">
    <property type="entry name" value="SRP54_N"/>
    <property type="match status" value="1"/>
</dbReference>
<dbReference type="Pfam" id="PF00448">
    <property type="entry name" value="SRP54"/>
    <property type="match status" value="1"/>
</dbReference>
<comment type="domain">
    <text evidence="9">Composed of three domains: the N-terminal N domain, which is responsible for interactions with the ribosome, the central G domain, which binds GTP, and the C-terminal M domain, which binds the RNA and the signal sequence of the RNC.</text>
</comment>
<dbReference type="PANTHER" id="PTHR11564:SF5">
    <property type="entry name" value="SIGNAL RECOGNITION PARTICLE SUBUNIT SRP54"/>
    <property type="match status" value="1"/>
</dbReference>
<evidence type="ECO:0000313" key="13">
    <source>
        <dbReference type="Proteomes" id="UP000824136"/>
    </source>
</evidence>
<name>A0A9D1GUU5_9FIRM</name>
<evidence type="ECO:0000256" key="8">
    <source>
        <dbReference type="ARBA" id="ARBA00048027"/>
    </source>
</evidence>
<dbReference type="InterPro" id="IPR013822">
    <property type="entry name" value="Signal_recog_particl_SRP54_hlx"/>
</dbReference>
<dbReference type="Gene3D" id="1.20.120.140">
    <property type="entry name" value="Signal recognition particle SRP54, nucleotide-binding domain"/>
    <property type="match status" value="1"/>
</dbReference>
<evidence type="ECO:0000256" key="4">
    <source>
        <dbReference type="ARBA" id="ARBA00022884"/>
    </source>
</evidence>
<dbReference type="PANTHER" id="PTHR11564">
    <property type="entry name" value="SIGNAL RECOGNITION PARTICLE 54K PROTEIN SRP54"/>
    <property type="match status" value="1"/>
</dbReference>
<dbReference type="GO" id="GO:0006614">
    <property type="term" value="P:SRP-dependent cotranslational protein targeting to membrane"/>
    <property type="evidence" value="ECO:0007669"/>
    <property type="project" value="InterPro"/>
</dbReference>
<comment type="subcellular location">
    <subcellularLocation>
        <location evidence="9">Cytoplasm</location>
    </subcellularLocation>
    <text evidence="9">The SRP-RNC complex is targeted to the cytoplasmic membrane.</text>
</comment>
<dbReference type="InterPro" id="IPR022941">
    <property type="entry name" value="SRP54"/>
</dbReference>
<dbReference type="SMART" id="SM00382">
    <property type="entry name" value="AAA"/>
    <property type="match status" value="1"/>
</dbReference>
<keyword evidence="2 9" id="KW-0547">Nucleotide-binding</keyword>
<feature type="binding site" evidence="9">
    <location>
        <begin position="189"/>
        <end position="193"/>
    </location>
    <ligand>
        <name>GTP</name>
        <dbReference type="ChEBI" id="CHEBI:37565"/>
    </ligand>
</feature>
<feature type="binding site" evidence="9">
    <location>
        <begin position="247"/>
        <end position="250"/>
    </location>
    <ligand>
        <name>GTP</name>
        <dbReference type="ChEBI" id="CHEBI:37565"/>
    </ligand>
</feature>
<dbReference type="InterPro" id="IPR036891">
    <property type="entry name" value="Signal_recog_part_SRP54_M_sf"/>
</dbReference>
<comment type="subunit">
    <text evidence="9">Part of the signal recognition particle protein translocation system, which is composed of SRP and FtsY.</text>
</comment>
<evidence type="ECO:0000256" key="6">
    <source>
        <dbReference type="ARBA" id="ARBA00023135"/>
    </source>
</evidence>
<dbReference type="CDD" id="cd18539">
    <property type="entry name" value="SRP_G"/>
    <property type="match status" value="1"/>
</dbReference>
<dbReference type="EC" id="3.6.5.4" evidence="9"/>
<keyword evidence="5 9" id="KW-0342">GTP-binding</keyword>
<dbReference type="Proteomes" id="UP000824136">
    <property type="component" value="Unassembled WGS sequence"/>
</dbReference>
<comment type="catalytic activity">
    <reaction evidence="8 9">
        <text>GTP + H2O = GDP + phosphate + H(+)</text>
        <dbReference type="Rhea" id="RHEA:19669"/>
        <dbReference type="ChEBI" id="CHEBI:15377"/>
        <dbReference type="ChEBI" id="CHEBI:15378"/>
        <dbReference type="ChEBI" id="CHEBI:37565"/>
        <dbReference type="ChEBI" id="CHEBI:43474"/>
        <dbReference type="ChEBI" id="CHEBI:58189"/>
        <dbReference type="EC" id="3.6.5.4"/>
    </reaction>
</comment>
<organism evidence="12 13">
    <name type="scientific">Candidatus Faeciplasma pullistercoris</name>
    <dbReference type="NCBI Taxonomy" id="2840800"/>
    <lineage>
        <taxon>Bacteria</taxon>
        <taxon>Bacillati</taxon>
        <taxon>Bacillota</taxon>
        <taxon>Clostridia</taxon>
        <taxon>Eubacteriales</taxon>
        <taxon>Oscillospiraceae</taxon>
        <taxon>Oscillospiraceae incertae sedis</taxon>
        <taxon>Candidatus Faeciplasma</taxon>
    </lineage>
</organism>
<reference evidence="12" key="1">
    <citation type="submission" date="2020-10" db="EMBL/GenBank/DDBJ databases">
        <authorList>
            <person name="Gilroy R."/>
        </authorList>
    </citation>
    <scope>NUCLEOTIDE SEQUENCE</scope>
    <source>
        <strain evidence="12">CHK33-4379</strain>
    </source>
</reference>
<keyword evidence="7 9" id="KW-0687">Ribonucleoprotein</keyword>
<dbReference type="FunFam" id="3.40.50.300:FF:000022">
    <property type="entry name" value="Signal recognition particle 54 kDa subunit"/>
    <property type="match status" value="1"/>
</dbReference>
<dbReference type="PROSITE" id="PS00300">
    <property type="entry name" value="SRP54"/>
    <property type="match status" value="1"/>
</dbReference>
<accession>A0A9D1GUU5</accession>
<keyword evidence="6 9" id="KW-0733">Signal recognition particle</keyword>
<feature type="binding site" evidence="9">
    <location>
        <begin position="108"/>
        <end position="115"/>
    </location>
    <ligand>
        <name>GTP</name>
        <dbReference type="ChEBI" id="CHEBI:37565"/>
    </ligand>
</feature>
<keyword evidence="4 9" id="KW-0694">RNA-binding</keyword>
<dbReference type="SUPFAM" id="SSF52540">
    <property type="entry name" value="P-loop containing nucleoside triphosphate hydrolases"/>
    <property type="match status" value="1"/>
</dbReference>
<dbReference type="InterPro" id="IPR000897">
    <property type="entry name" value="SRP54_GTPase_dom"/>
</dbReference>
<comment type="similarity">
    <text evidence="1 9">Belongs to the GTP-binding SRP family. SRP54 subfamily.</text>
</comment>
<dbReference type="GO" id="GO:0008312">
    <property type="term" value="F:7S RNA binding"/>
    <property type="evidence" value="ECO:0007669"/>
    <property type="project" value="InterPro"/>
</dbReference>
<comment type="function">
    <text evidence="9">Involved in targeting and insertion of nascent membrane proteins into the cytoplasmic membrane. Binds to the hydrophobic signal sequence of the ribosome-nascent chain (RNC) as it emerges from the ribosomes. The SRP-RNC complex is then targeted to the cytoplasmic membrane where it interacts with the SRP receptor FtsY.</text>
</comment>
<reference evidence="12" key="2">
    <citation type="journal article" date="2021" name="PeerJ">
        <title>Extensive microbial diversity within the chicken gut microbiome revealed by metagenomics and culture.</title>
        <authorList>
            <person name="Gilroy R."/>
            <person name="Ravi A."/>
            <person name="Getino M."/>
            <person name="Pursley I."/>
            <person name="Horton D.L."/>
            <person name="Alikhan N.F."/>
            <person name="Baker D."/>
            <person name="Gharbi K."/>
            <person name="Hall N."/>
            <person name="Watson M."/>
            <person name="Adriaenssens E.M."/>
            <person name="Foster-Nyarko E."/>
            <person name="Jarju S."/>
            <person name="Secka A."/>
            <person name="Antonio M."/>
            <person name="Oren A."/>
            <person name="Chaudhuri R.R."/>
            <person name="La Ragione R."/>
            <person name="Hildebrand F."/>
            <person name="Pallen M.J."/>
        </authorList>
    </citation>
    <scope>NUCLEOTIDE SEQUENCE</scope>
    <source>
        <strain evidence="12">CHK33-4379</strain>
    </source>
</reference>
<feature type="domain" description="SRP54-type proteins GTP-binding" evidence="11">
    <location>
        <begin position="268"/>
        <end position="281"/>
    </location>
</feature>
<evidence type="ECO:0000256" key="2">
    <source>
        <dbReference type="ARBA" id="ARBA00022741"/>
    </source>
</evidence>
<dbReference type="InterPro" id="IPR027417">
    <property type="entry name" value="P-loop_NTPase"/>
</dbReference>
<dbReference type="EMBL" id="DVLL01000024">
    <property type="protein sequence ID" value="HIT59591.1"/>
    <property type="molecule type" value="Genomic_DNA"/>
</dbReference>
<dbReference type="SUPFAM" id="SSF47446">
    <property type="entry name" value="Signal peptide-binding domain"/>
    <property type="match status" value="1"/>
</dbReference>
<evidence type="ECO:0000313" key="12">
    <source>
        <dbReference type="EMBL" id="HIT59591.1"/>
    </source>
</evidence>
<dbReference type="InterPro" id="IPR003593">
    <property type="entry name" value="AAA+_ATPase"/>
</dbReference>
<evidence type="ECO:0000256" key="7">
    <source>
        <dbReference type="ARBA" id="ARBA00023274"/>
    </source>
</evidence>
<comment type="caution">
    <text evidence="12">The sequence shown here is derived from an EMBL/GenBank/DDBJ whole genome shotgun (WGS) entry which is preliminary data.</text>
</comment>
<keyword evidence="3 9" id="KW-0378">Hydrolase</keyword>
<evidence type="ECO:0000259" key="11">
    <source>
        <dbReference type="PROSITE" id="PS00300"/>
    </source>
</evidence>
<dbReference type="Gene3D" id="3.40.50.300">
    <property type="entry name" value="P-loop containing nucleotide triphosphate hydrolases"/>
    <property type="match status" value="1"/>
</dbReference>
<dbReference type="GO" id="GO:0048500">
    <property type="term" value="C:signal recognition particle"/>
    <property type="evidence" value="ECO:0007669"/>
    <property type="project" value="UniProtKB-UniRule"/>
</dbReference>
<feature type="region of interest" description="Disordered" evidence="10">
    <location>
        <begin position="424"/>
        <end position="457"/>
    </location>
</feature>
<dbReference type="NCBIfam" id="TIGR00959">
    <property type="entry name" value="ffh"/>
    <property type="match status" value="1"/>
</dbReference>
<evidence type="ECO:0000256" key="1">
    <source>
        <dbReference type="ARBA" id="ARBA00005450"/>
    </source>
</evidence>
<dbReference type="AlphaFoldDB" id="A0A9D1GUU5"/>
<evidence type="ECO:0000256" key="5">
    <source>
        <dbReference type="ARBA" id="ARBA00023134"/>
    </source>
</evidence>
<dbReference type="Pfam" id="PF02978">
    <property type="entry name" value="SRP_SPB"/>
    <property type="match status" value="1"/>
</dbReference>
<dbReference type="InterPro" id="IPR004125">
    <property type="entry name" value="Signal_recog_particle_SRP54_M"/>
</dbReference>
<dbReference type="GO" id="GO:0005525">
    <property type="term" value="F:GTP binding"/>
    <property type="evidence" value="ECO:0007669"/>
    <property type="project" value="UniProtKB-UniRule"/>
</dbReference>
<dbReference type="HAMAP" id="MF_00306">
    <property type="entry name" value="SRP54"/>
    <property type="match status" value="1"/>
</dbReference>
<dbReference type="Gene3D" id="1.10.260.30">
    <property type="entry name" value="Signal recognition particle, SRP54 subunit, M-domain"/>
    <property type="match status" value="1"/>
</dbReference>
<proteinExistence type="inferred from homology"/>
<evidence type="ECO:0000256" key="3">
    <source>
        <dbReference type="ARBA" id="ARBA00022801"/>
    </source>
</evidence>
<dbReference type="InterPro" id="IPR004780">
    <property type="entry name" value="SRP"/>
</dbReference>
<dbReference type="Pfam" id="PF02881">
    <property type="entry name" value="SRP54_N"/>
    <property type="match status" value="1"/>
</dbReference>
<gene>
    <name evidence="9 12" type="primary">ffh</name>
    <name evidence="12" type="ORF">IAC39_07785</name>
</gene>
<evidence type="ECO:0000256" key="10">
    <source>
        <dbReference type="SAM" id="MobiDB-lite"/>
    </source>
</evidence>
<dbReference type="GO" id="GO:0003924">
    <property type="term" value="F:GTPase activity"/>
    <property type="evidence" value="ECO:0007669"/>
    <property type="project" value="UniProtKB-UniRule"/>
</dbReference>
<protein>
    <recommendedName>
        <fullName evidence="9">Signal recognition particle protein</fullName>
        <ecNumber evidence="9">3.6.5.4</ecNumber>
    </recommendedName>
    <alternativeName>
        <fullName evidence="9">Fifty-four homolog</fullName>
    </alternativeName>
</protein>
<evidence type="ECO:0000256" key="9">
    <source>
        <dbReference type="HAMAP-Rule" id="MF_00306"/>
    </source>
</evidence>
<dbReference type="SMART" id="SM00962">
    <property type="entry name" value="SRP54"/>
    <property type="match status" value="1"/>
</dbReference>
<dbReference type="InterPro" id="IPR042101">
    <property type="entry name" value="SRP54_N_sf"/>
</dbReference>